<keyword evidence="7 9" id="KW-0378">Hydrolase</keyword>
<dbReference type="NCBIfam" id="NF003592">
    <property type="entry name" value="PRK05254.1-5"/>
    <property type="match status" value="1"/>
</dbReference>
<evidence type="ECO:0000256" key="9">
    <source>
        <dbReference type="HAMAP-Rule" id="MF_00148"/>
    </source>
</evidence>
<name>A0AAJ1T2R3_9BACI</name>
<dbReference type="CDD" id="cd10027">
    <property type="entry name" value="UDG-F1-like"/>
    <property type="match status" value="1"/>
</dbReference>
<keyword evidence="6 9" id="KW-0227">DNA damage</keyword>
<comment type="catalytic activity">
    <reaction evidence="1 9 11">
        <text>Hydrolyzes single-stranded DNA or mismatched double-stranded DNA and polynucleotides, releasing free uracil.</text>
        <dbReference type="EC" id="3.2.2.27"/>
    </reaction>
</comment>
<dbReference type="FunFam" id="3.40.470.10:FF:000001">
    <property type="entry name" value="Uracil-DNA glycosylase"/>
    <property type="match status" value="1"/>
</dbReference>
<feature type="domain" description="Uracil-DNA glycosylase-like" evidence="12">
    <location>
        <begin position="51"/>
        <end position="211"/>
    </location>
</feature>
<dbReference type="Pfam" id="PF03167">
    <property type="entry name" value="UDG"/>
    <property type="match status" value="1"/>
</dbReference>
<dbReference type="SMART" id="SM00986">
    <property type="entry name" value="UDG"/>
    <property type="match status" value="1"/>
</dbReference>
<accession>A0AAJ1T2R3</accession>
<sequence length="226" mass="26237">MGKQILKNDWSQLLNEQFEQPYYQKLRTFLKEEYMSKIIYPDMFEIFNAFHYTPYKQVKVVIIGQDPYHGPNQAHGLSFSVKPHVPLPPSLRNIFKELQDDLGCPIPNNGHLVSWAKQGVLLLNTVLTVRQGEAHSHRGKGWEVFTDQVISKLNERNQPVIFMLWGRPAQNKLALIDQTKHFIIQSPHPSPLSANRGFFGSRPFSRANEYLRKMGQTEINWEIPNQ</sequence>
<proteinExistence type="inferred from homology"/>
<feature type="active site" description="Proton acceptor" evidence="9 10">
    <location>
        <position position="66"/>
    </location>
</feature>
<dbReference type="NCBIfam" id="NF003591">
    <property type="entry name" value="PRK05254.1-4"/>
    <property type="match status" value="1"/>
</dbReference>
<evidence type="ECO:0000313" key="14">
    <source>
        <dbReference type="Proteomes" id="UP001237207"/>
    </source>
</evidence>
<dbReference type="Gene3D" id="3.40.470.10">
    <property type="entry name" value="Uracil-DNA glycosylase-like domain"/>
    <property type="match status" value="1"/>
</dbReference>
<evidence type="ECO:0000256" key="1">
    <source>
        <dbReference type="ARBA" id="ARBA00001400"/>
    </source>
</evidence>
<evidence type="ECO:0000256" key="7">
    <source>
        <dbReference type="ARBA" id="ARBA00022801"/>
    </source>
</evidence>
<protein>
    <recommendedName>
        <fullName evidence="5 9">Uracil-DNA glycosylase</fullName>
        <shortName evidence="9">UDG</shortName>
        <ecNumber evidence="4 9">3.2.2.27</ecNumber>
    </recommendedName>
</protein>
<dbReference type="InterPro" id="IPR002043">
    <property type="entry name" value="UDG_fam1"/>
</dbReference>
<reference evidence="13" key="1">
    <citation type="submission" date="2023-07" db="EMBL/GenBank/DDBJ databases">
        <title>Genomic Encyclopedia of Type Strains, Phase IV (KMG-IV): sequencing the most valuable type-strain genomes for metagenomic binning, comparative biology and taxonomic classification.</title>
        <authorList>
            <person name="Goeker M."/>
        </authorList>
    </citation>
    <scope>NUCLEOTIDE SEQUENCE</scope>
    <source>
        <strain evidence="13">DSM 23947</strain>
    </source>
</reference>
<dbReference type="PROSITE" id="PS00130">
    <property type="entry name" value="U_DNA_GLYCOSYLASE"/>
    <property type="match status" value="1"/>
</dbReference>
<keyword evidence="8 9" id="KW-0234">DNA repair</keyword>
<keyword evidence="9" id="KW-0963">Cytoplasm</keyword>
<dbReference type="NCBIfam" id="NF003588">
    <property type="entry name" value="PRK05254.1-1"/>
    <property type="match status" value="1"/>
</dbReference>
<dbReference type="GO" id="GO:0005737">
    <property type="term" value="C:cytoplasm"/>
    <property type="evidence" value="ECO:0007669"/>
    <property type="project" value="UniProtKB-SubCell"/>
</dbReference>
<evidence type="ECO:0000256" key="4">
    <source>
        <dbReference type="ARBA" id="ARBA00012030"/>
    </source>
</evidence>
<dbReference type="GO" id="GO:0004844">
    <property type="term" value="F:uracil DNA N-glycosylase activity"/>
    <property type="evidence" value="ECO:0007669"/>
    <property type="project" value="UniProtKB-UniRule"/>
</dbReference>
<evidence type="ECO:0000256" key="6">
    <source>
        <dbReference type="ARBA" id="ARBA00022763"/>
    </source>
</evidence>
<dbReference type="InterPro" id="IPR018085">
    <property type="entry name" value="Ura-DNA_Glyclase_AS"/>
</dbReference>
<evidence type="ECO:0000256" key="10">
    <source>
        <dbReference type="PROSITE-ProRule" id="PRU10072"/>
    </source>
</evidence>
<comment type="subcellular location">
    <subcellularLocation>
        <location evidence="9">Cytoplasm</location>
    </subcellularLocation>
</comment>
<dbReference type="NCBIfam" id="NF003589">
    <property type="entry name" value="PRK05254.1-2"/>
    <property type="match status" value="1"/>
</dbReference>
<dbReference type="SUPFAM" id="SSF52141">
    <property type="entry name" value="Uracil-DNA glycosylase-like"/>
    <property type="match status" value="1"/>
</dbReference>
<dbReference type="EC" id="3.2.2.27" evidence="4 9"/>
<organism evidence="13 14">
    <name type="scientific">Oikeobacillus pervagus</name>
    <dbReference type="NCBI Taxonomy" id="1325931"/>
    <lineage>
        <taxon>Bacteria</taxon>
        <taxon>Bacillati</taxon>
        <taxon>Bacillota</taxon>
        <taxon>Bacilli</taxon>
        <taxon>Bacillales</taxon>
        <taxon>Bacillaceae</taxon>
        <taxon>Oikeobacillus</taxon>
    </lineage>
</organism>
<dbReference type="PANTHER" id="PTHR11264:SF0">
    <property type="entry name" value="URACIL-DNA GLYCOSYLASE"/>
    <property type="match status" value="1"/>
</dbReference>
<evidence type="ECO:0000256" key="8">
    <source>
        <dbReference type="ARBA" id="ARBA00023204"/>
    </source>
</evidence>
<dbReference type="RefSeq" id="WP_307256195.1">
    <property type="nucleotide sequence ID" value="NZ_JAUSUC010000004.1"/>
</dbReference>
<evidence type="ECO:0000259" key="12">
    <source>
        <dbReference type="SMART" id="SM00986"/>
    </source>
</evidence>
<evidence type="ECO:0000313" key="13">
    <source>
        <dbReference type="EMBL" id="MDQ0214206.1"/>
    </source>
</evidence>
<comment type="similarity">
    <text evidence="3 9 11">Belongs to the uracil-DNA glycosylase (UDG) superfamily. UNG family.</text>
</comment>
<dbReference type="NCBIfam" id="TIGR00628">
    <property type="entry name" value="ung"/>
    <property type="match status" value="1"/>
</dbReference>
<evidence type="ECO:0000256" key="2">
    <source>
        <dbReference type="ARBA" id="ARBA00002631"/>
    </source>
</evidence>
<keyword evidence="14" id="KW-1185">Reference proteome</keyword>
<comment type="caution">
    <text evidence="13">The sequence shown here is derived from an EMBL/GenBank/DDBJ whole genome shotgun (WGS) entry which is preliminary data.</text>
</comment>
<evidence type="ECO:0000256" key="5">
    <source>
        <dbReference type="ARBA" id="ARBA00018429"/>
    </source>
</evidence>
<gene>
    <name evidence="9" type="primary">ung</name>
    <name evidence="13" type="ORF">J2S13_000602</name>
</gene>
<comment type="function">
    <text evidence="2 9 11">Excises uracil residues from the DNA which can arise as a result of misincorporation of dUMP residues by DNA polymerase or due to deamination of cytosine.</text>
</comment>
<evidence type="ECO:0000256" key="11">
    <source>
        <dbReference type="RuleBase" id="RU003780"/>
    </source>
</evidence>
<dbReference type="EMBL" id="JAUSUC010000004">
    <property type="protein sequence ID" value="MDQ0214206.1"/>
    <property type="molecule type" value="Genomic_DNA"/>
</dbReference>
<dbReference type="InterPro" id="IPR036895">
    <property type="entry name" value="Uracil-DNA_glycosylase-like_sf"/>
</dbReference>
<dbReference type="Proteomes" id="UP001237207">
    <property type="component" value="Unassembled WGS sequence"/>
</dbReference>
<dbReference type="HAMAP" id="MF_00148">
    <property type="entry name" value="UDG"/>
    <property type="match status" value="1"/>
</dbReference>
<dbReference type="SMART" id="SM00987">
    <property type="entry name" value="UreE_C"/>
    <property type="match status" value="1"/>
</dbReference>
<dbReference type="AlphaFoldDB" id="A0AAJ1T2R3"/>
<dbReference type="PANTHER" id="PTHR11264">
    <property type="entry name" value="URACIL-DNA GLYCOSYLASE"/>
    <property type="match status" value="1"/>
</dbReference>
<dbReference type="InterPro" id="IPR005122">
    <property type="entry name" value="Uracil-DNA_glycosylase-like"/>
</dbReference>
<dbReference type="GO" id="GO:0097510">
    <property type="term" value="P:base-excision repair, AP site formation via deaminated base removal"/>
    <property type="evidence" value="ECO:0007669"/>
    <property type="project" value="TreeGrafter"/>
</dbReference>
<keyword evidence="13" id="KW-0326">Glycosidase</keyword>
<evidence type="ECO:0000256" key="3">
    <source>
        <dbReference type="ARBA" id="ARBA00008184"/>
    </source>
</evidence>